<accession>A0A5B2TJJ6</accession>
<gene>
    <name evidence="2" type="ORF">F0Q34_03035</name>
</gene>
<dbReference type="Proteomes" id="UP000322110">
    <property type="component" value="Unassembled WGS sequence"/>
</dbReference>
<keyword evidence="1" id="KW-0472">Membrane</keyword>
<feature type="transmembrane region" description="Helical" evidence="1">
    <location>
        <begin position="170"/>
        <end position="199"/>
    </location>
</feature>
<keyword evidence="1" id="KW-0812">Transmembrane</keyword>
<name>A0A5B2TJJ6_9PROT</name>
<proteinExistence type="predicted"/>
<organism evidence="2 3">
    <name type="scientific">Teichococcus oryzae</name>
    <dbReference type="NCBI Taxonomy" id="1608942"/>
    <lineage>
        <taxon>Bacteria</taxon>
        <taxon>Pseudomonadati</taxon>
        <taxon>Pseudomonadota</taxon>
        <taxon>Alphaproteobacteria</taxon>
        <taxon>Acetobacterales</taxon>
        <taxon>Roseomonadaceae</taxon>
        <taxon>Roseomonas</taxon>
    </lineage>
</organism>
<dbReference type="OrthoDB" id="9809543at2"/>
<keyword evidence="3" id="KW-1185">Reference proteome</keyword>
<reference evidence="2 3" key="1">
    <citation type="journal article" date="2015" name="Int. J. Syst. Evol. Microbiol.">
        <title>Roseomonas oryzae sp. nov., isolated from paddy rhizosphere soil.</title>
        <authorList>
            <person name="Ramaprasad E.V."/>
            <person name="Sasikala Ch."/>
            <person name="Ramana Ch.V."/>
        </authorList>
    </citation>
    <scope>NUCLEOTIDE SEQUENCE [LARGE SCALE GENOMIC DNA]</scope>
    <source>
        <strain evidence="2 3">KCTC 42542</strain>
    </source>
</reference>
<evidence type="ECO:0000256" key="1">
    <source>
        <dbReference type="SAM" id="Phobius"/>
    </source>
</evidence>
<comment type="caution">
    <text evidence="2">The sequence shown here is derived from an EMBL/GenBank/DDBJ whole genome shotgun (WGS) entry which is preliminary data.</text>
</comment>
<sequence length="271" mass="29307">MMESTWTLRRATPSEEPRICRITIADVPDALRLGWRDFQANPTQLIFLAILYPVVGLVAARAMSGGRVMPLVWPLASGFALVGPIAALGIYELSRRHERGLDVSWRHALDVRHNPALGSILLLGLMLLAIFAAWLMMAEQIYQATVGTLPSRPADLAGLLRTVFSTPEGWWLLLLGNGVGFLFAALVLCLTVVSFPLLLDRGAEGRAIDAGTALRASLRAVVANPVPMALWGVMVAGLLALGSLPLFVGLAVVLPVLGHATWHLYRKVVVR</sequence>
<evidence type="ECO:0000313" key="3">
    <source>
        <dbReference type="Proteomes" id="UP000322110"/>
    </source>
</evidence>
<keyword evidence="1" id="KW-1133">Transmembrane helix</keyword>
<dbReference type="EMBL" id="VUKA01000001">
    <property type="protein sequence ID" value="KAA2214687.1"/>
    <property type="molecule type" value="Genomic_DNA"/>
</dbReference>
<feature type="transmembrane region" description="Helical" evidence="1">
    <location>
        <begin position="45"/>
        <end position="63"/>
    </location>
</feature>
<evidence type="ECO:0000313" key="2">
    <source>
        <dbReference type="EMBL" id="KAA2214687.1"/>
    </source>
</evidence>
<dbReference type="AlphaFoldDB" id="A0A5B2TJJ6"/>
<dbReference type="InterPro" id="IPR018692">
    <property type="entry name" value="DUF2189"/>
</dbReference>
<dbReference type="Pfam" id="PF09955">
    <property type="entry name" value="DUF2189"/>
    <property type="match status" value="1"/>
</dbReference>
<dbReference type="RefSeq" id="WP_149810642.1">
    <property type="nucleotide sequence ID" value="NZ_VUKA01000001.1"/>
</dbReference>
<feature type="transmembrane region" description="Helical" evidence="1">
    <location>
        <begin position="246"/>
        <end position="265"/>
    </location>
</feature>
<feature type="transmembrane region" description="Helical" evidence="1">
    <location>
        <begin position="75"/>
        <end position="94"/>
    </location>
</feature>
<protein>
    <submittedName>
        <fullName evidence="2">DUF2189 domain-containing protein</fullName>
    </submittedName>
</protein>
<feature type="transmembrane region" description="Helical" evidence="1">
    <location>
        <begin position="220"/>
        <end position="240"/>
    </location>
</feature>
<feature type="transmembrane region" description="Helical" evidence="1">
    <location>
        <begin position="115"/>
        <end position="137"/>
    </location>
</feature>